<sequence length="322" mass="37295">MGEEVRNTGDRAEKRLIALLKEFGWEYIGGGRDIDCKSRKHDKDQHGIDGYMAYKDSYLADERGVIVESKSKQWGSWGPSSLQADAKQVRTALECSTRSQDFEEKLNDYENRRRDTAILGAFTNDDEYDHEKFQAYVESCRVKKGGGPSHVLILGNRELNRLASIQRKYKEIQETHTNGEDIIEGDLNFYYPSLQEPRAAPDRRSTISFEYLFSDFVYAKLQKTKLNNKDVETRDVSIVFNSAGTDKDSLEFLYYSLRDNELLDADEVWIYSYIEAGEEEDEQYERAVEKLEGSILPPDTPFQFHQLPQVDYKSYADDLRED</sequence>
<evidence type="ECO:0000313" key="2">
    <source>
        <dbReference type="EMBL" id="SEV94772.1"/>
    </source>
</evidence>
<feature type="domain" description="GAPS4 PD-(D/E)XK nuclease" evidence="1">
    <location>
        <begin position="1"/>
        <end position="156"/>
    </location>
</feature>
<evidence type="ECO:0000259" key="1">
    <source>
        <dbReference type="Pfam" id="PF26115"/>
    </source>
</evidence>
<dbReference type="Proteomes" id="UP000183275">
    <property type="component" value="Unassembled WGS sequence"/>
</dbReference>
<gene>
    <name evidence="2" type="ORF">SAMN05216285_1232</name>
</gene>
<keyword evidence="3" id="KW-1185">Reference proteome</keyword>
<organism evidence="2 3">
    <name type="scientific">Natrinema salifodinae</name>
    <dbReference type="NCBI Taxonomy" id="1202768"/>
    <lineage>
        <taxon>Archaea</taxon>
        <taxon>Methanobacteriati</taxon>
        <taxon>Methanobacteriota</taxon>
        <taxon>Stenosarchaea group</taxon>
        <taxon>Halobacteria</taxon>
        <taxon>Halobacteriales</taxon>
        <taxon>Natrialbaceae</taxon>
        <taxon>Natrinema</taxon>
    </lineage>
</organism>
<accession>A0A1I0N169</accession>
<dbReference type="AlphaFoldDB" id="A0A1I0N169"/>
<reference evidence="3" key="1">
    <citation type="submission" date="2016-10" db="EMBL/GenBank/DDBJ databases">
        <authorList>
            <person name="Varghese N."/>
        </authorList>
    </citation>
    <scope>NUCLEOTIDE SEQUENCE [LARGE SCALE GENOMIC DNA]</scope>
    <source>
        <strain evidence="3">CGMCC 1.12284</strain>
    </source>
</reference>
<name>A0A1I0N169_9EURY</name>
<dbReference type="EMBL" id="FOIS01000002">
    <property type="protein sequence ID" value="SEV94772.1"/>
    <property type="molecule type" value="Genomic_DNA"/>
</dbReference>
<dbReference type="InterPro" id="IPR058873">
    <property type="entry name" value="PDDEXK_GAPS4"/>
</dbReference>
<dbReference type="RefSeq" id="WP_049990617.1">
    <property type="nucleotide sequence ID" value="NZ_FOIS01000002.1"/>
</dbReference>
<dbReference type="OrthoDB" id="173276at2157"/>
<evidence type="ECO:0000313" key="3">
    <source>
        <dbReference type="Proteomes" id="UP000183275"/>
    </source>
</evidence>
<dbReference type="Pfam" id="PF26115">
    <property type="entry name" value="PDDEXK_GAPS4"/>
    <property type="match status" value="1"/>
</dbReference>
<protein>
    <recommendedName>
        <fullName evidence="1">GAPS4 PD-(D/E)XK nuclease domain-containing protein</fullName>
    </recommendedName>
</protein>
<proteinExistence type="predicted"/>
<dbReference type="STRING" id="1202768.SAMN05216285_1232"/>